<feature type="domain" description="KRAB" evidence="13">
    <location>
        <begin position="8"/>
        <end position="79"/>
    </location>
</feature>
<evidence type="ECO:0000256" key="7">
    <source>
        <dbReference type="ARBA" id="ARBA00023015"/>
    </source>
</evidence>
<evidence type="ECO:0000256" key="5">
    <source>
        <dbReference type="ARBA" id="ARBA00022771"/>
    </source>
</evidence>
<dbReference type="FunFam" id="3.30.160.60:FF:001498">
    <property type="entry name" value="Zinc finger protein 404"/>
    <property type="match status" value="1"/>
</dbReference>
<dbReference type="SUPFAM" id="SSF109640">
    <property type="entry name" value="KRAB domain (Kruppel-associated box)"/>
    <property type="match status" value="1"/>
</dbReference>
<comment type="subcellular location">
    <subcellularLocation>
        <location evidence="1">Nucleus</location>
    </subcellularLocation>
</comment>
<feature type="domain" description="C2H2-type" evidence="12">
    <location>
        <begin position="129"/>
        <end position="156"/>
    </location>
</feature>
<dbReference type="SMART" id="SM00349">
    <property type="entry name" value="KRAB"/>
    <property type="match status" value="1"/>
</dbReference>
<keyword evidence="4" id="KW-0677">Repeat</keyword>
<organism evidence="14 15">
    <name type="scientific">Mandrillus leucophaeus</name>
    <name type="common">Drill</name>
    <name type="synonym">Papio leucophaeus</name>
    <dbReference type="NCBI Taxonomy" id="9568"/>
    <lineage>
        <taxon>Eukaryota</taxon>
        <taxon>Metazoa</taxon>
        <taxon>Chordata</taxon>
        <taxon>Craniata</taxon>
        <taxon>Vertebrata</taxon>
        <taxon>Euteleostomi</taxon>
        <taxon>Mammalia</taxon>
        <taxon>Eutheria</taxon>
        <taxon>Euarchontoglires</taxon>
        <taxon>Primates</taxon>
        <taxon>Haplorrhini</taxon>
        <taxon>Catarrhini</taxon>
        <taxon>Cercopithecidae</taxon>
        <taxon>Cercopithecinae</taxon>
        <taxon>Mandrillus</taxon>
    </lineage>
</organism>
<dbReference type="FunFam" id="3.30.160.60:FF:001531">
    <property type="entry name" value="Zinc finger protein 649"/>
    <property type="match status" value="1"/>
</dbReference>
<dbReference type="GO" id="GO:0001227">
    <property type="term" value="F:DNA-binding transcription repressor activity, RNA polymerase II-specific"/>
    <property type="evidence" value="ECO:0007669"/>
    <property type="project" value="Ensembl"/>
</dbReference>
<dbReference type="Ensembl" id="ENSMLET00000004810.1">
    <property type="protein sequence ID" value="ENSMLEP00000001094.1"/>
    <property type="gene ID" value="ENSMLEG00000004364.1"/>
</dbReference>
<dbReference type="Pfam" id="PF01352">
    <property type="entry name" value="KRAB"/>
    <property type="match status" value="1"/>
</dbReference>
<dbReference type="Proteomes" id="UP000233140">
    <property type="component" value="Unassembled WGS sequence"/>
</dbReference>
<proteinExistence type="inferred from homology"/>
<dbReference type="PROSITE" id="PS50157">
    <property type="entry name" value="ZINC_FINGER_C2H2_2"/>
    <property type="match status" value="5"/>
</dbReference>
<feature type="domain" description="C2H2-type" evidence="12">
    <location>
        <begin position="101"/>
        <end position="128"/>
    </location>
</feature>
<keyword evidence="10" id="KW-0539">Nucleus</keyword>
<dbReference type="SUPFAM" id="SSF57667">
    <property type="entry name" value="beta-beta-alpha zinc fingers"/>
    <property type="match status" value="3"/>
</dbReference>
<reference evidence="14" key="2">
    <citation type="submission" date="2025-09" db="UniProtKB">
        <authorList>
            <consortium name="Ensembl"/>
        </authorList>
    </citation>
    <scope>IDENTIFICATION</scope>
</reference>
<feature type="domain" description="C2H2-type" evidence="12">
    <location>
        <begin position="185"/>
        <end position="212"/>
    </location>
</feature>
<evidence type="ECO:0000256" key="11">
    <source>
        <dbReference type="PROSITE-ProRule" id="PRU00042"/>
    </source>
</evidence>
<dbReference type="InterPro" id="IPR001909">
    <property type="entry name" value="KRAB"/>
</dbReference>
<dbReference type="GO" id="GO:0008270">
    <property type="term" value="F:zinc ion binding"/>
    <property type="evidence" value="ECO:0007669"/>
    <property type="project" value="UniProtKB-KW"/>
</dbReference>
<dbReference type="STRING" id="9568.ENSMLEP00000001094"/>
<dbReference type="InterPro" id="IPR036051">
    <property type="entry name" value="KRAB_dom_sf"/>
</dbReference>
<name>A0A2K5XCR1_MANLE</name>
<evidence type="ECO:0000256" key="4">
    <source>
        <dbReference type="ARBA" id="ARBA00022737"/>
    </source>
</evidence>
<keyword evidence="9" id="KW-0804">Transcription</keyword>
<accession>A0A2K5XCR1</accession>
<dbReference type="OMA" id="MHIRETT"/>
<dbReference type="GO" id="GO:0016604">
    <property type="term" value="C:nuclear body"/>
    <property type="evidence" value="ECO:0007669"/>
    <property type="project" value="Ensembl"/>
</dbReference>
<dbReference type="Gene3D" id="6.10.140.140">
    <property type="match status" value="1"/>
</dbReference>
<evidence type="ECO:0000259" key="13">
    <source>
        <dbReference type="PROSITE" id="PS50805"/>
    </source>
</evidence>
<feature type="domain" description="C2H2-type" evidence="12">
    <location>
        <begin position="73"/>
        <end position="100"/>
    </location>
</feature>
<dbReference type="GO" id="GO:0001162">
    <property type="term" value="F:RNA polymerase II intronic transcription regulatory region sequence-specific DNA binding"/>
    <property type="evidence" value="ECO:0007669"/>
    <property type="project" value="Ensembl"/>
</dbReference>
<evidence type="ECO:0000313" key="15">
    <source>
        <dbReference type="Proteomes" id="UP000233140"/>
    </source>
</evidence>
<keyword evidence="5 11" id="KW-0863">Zinc-finger</keyword>
<dbReference type="GO" id="GO:0017053">
    <property type="term" value="C:transcription repressor complex"/>
    <property type="evidence" value="ECO:0007669"/>
    <property type="project" value="Ensembl"/>
</dbReference>
<evidence type="ECO:0000256" key="6">
    <source>
        <dbReference type="ARBA" id="ARBA00022833"/>
    </source>
</evidence>
<evidence type="ECO:0000256" key="3">
    <source>
        <dbReference type="ARBA" id="ARBA00022723"/>
    </source>
</evidence>
<dbReference type="CDD" id="cd07765">
    <property type="entry name" value="KRAB_A-box"/>
    <property type="match status" value="1"/>
</dbReference>
<dbReference type="SMART" id="SM00355">
    <property type="entry name" value="ZnF_C2H2"/>
    <property type="match status" value="5"/>
</dbReference>
<keyword evidence="7" id="KW-0805">Transcription regulation</keyword>
<comment type="similarity">
    <text evidence="2">Belongs to the krueppel C2H2-type zinc-finger protein family.</text>
</comment>
<gene>
    <name evidence="14" type="primary">ZNF350</name>
</gene>
<protein>
    <submittedName>
        <fullName evidence="14">Zinc finger protein 350</fullName>
    </submittedName>
</protein>
<dbReference type="PANTHER" id="PTHR24381">
    <property type="entry name" value="ZINC FINGER PROTEIN"/>
    <property type="match status" value="1"/>
</dbReference>
<reference evidence="14" key="1">
    <citation type="submission" date="2025-08" db="UniProtKB">
        <authorList>
            <consortium name="Ensembl"/>
        </authorList>
    </citation>
    <scope>IDENTIFICATION</scope>
</reference>
<keyword evidence="6" id="KW-0862">Zinc</keyword>
<dbReference type="FunFam" id="3.30.160.60:FF:002797">
    <property type="entry name" value="Zinc finger protein 613"/>
    <property type="match status" value="1"/>
</dbReference>
<dbReference type="Pfam" id="PF00096">
    <property type="entry name" value="zf-C2H2"/>
    <property type="match status" value="4"/>
</dbReference>
<dbReference type="FunFam" id="3.30.160.60:FF:000029">
    <property type="entry name" value="GLI family zinc finger 4"/>
    <property type="match status" value="1"/>
</dbReference>
<dbReference type="Gene3D" id="3.30.160.60">
    <property type="entry name" value="Classic Zinc Finger"/>
    <property type="match status" value="5"/>
</dbReference>
<feature type="domain" description="C2H2-type" evidence="12">
    <location>
        <begin position="157"/>
        <end position="184"/>
    </location>
</feature>
<keyword evidence="8" id="KW-0238">DNA-binding</keyword>
<evidence type="ECO:0000256" key="9">
    <source>
        <dbReference type="ARBA" id="ARBA00023163"/>
    </source>
</evidence>
<dbReference type="PROSITE" id="PS50805">
    <property type="entry name" value="KRAB"/>
    <property type="match status" value="1"/>
</dbReference>
<dbReference type="GeneTree" id="ENSGT00940000162449"/>
<evidence type="ECO:0000256" key="1">
    <source>
        <dbReference type="ARBA" id="ARBA00004123"/>
    </source>
</evidence>
<evidence type="ECO:0000313" key="14">
    <source>
        <dbReference type="Ensembl" id="ENSMLEP00000001094.1"/>
    </source>
</evidence>
<dbReference type="PROSITE" id="PS00028">
    <property type="entry name" value="ZINC_FINGER_C2H2_1"/>
    <property type="match status" value="4"/>
</dbReference>
<dbReference type="InterPro" id="IPR013087">
    <property type="entry name" value="Znf_C2H2_type"/>
</dbReference>
<evidence type="ECO:0000256" key="10">
    <source>
        <dbReference type="ARBA" id="ARBA00023242"/>
    </source>
</evidence>
<evidence type="ECO:0000256" key="8">
    <source>
        <dbReference type="ARBA" id="ARBA00023125"/>
    </source>
</evidence>
<dbReference type="InterPro" id="IPR036236">
    <property type="entry name" value="Znf_C2H2_sf"/>
</dbReference>
<sequence length="315" mass="35014">MIQAQESVTLEDVAVDFTWEEWQLLGPAQKDLYRDVMLENYSNLVAVGYQASKPDVFFKLEQGEPPWTIEDGIHSGACSKGFIQKGNLIVHQRIHTGEKPYICSECGKGFIQKTCLIAHQRFHTGKTPFVCSECGKSCSQKSGLIKHQRIHTGEKPFECSECGKAFSTKQKLIVHQRTHTGERPYGCNECGKAFAYMSCLVKHKRIHTREKQDAVKVENPPAERHSLLHTSDVMQEKNSANGVTTQVPSVAPQTSLNISGLLANRNIVLVGQPVVRCAASGDDRGFAQDRNLVNAVNVVVPSVINYVLFYVTENP</sequence>
<dbReference type="FunFam" id="3.30.160.60:FF:000555">
    <property type="entry name" value="Zinc finger protein 1 homolog"/>
    <property type="match status" value="1"/>
</dbReference>
<keyword evidence="3" id="KW-0479">Metal-binding</keyword>
<evidence type="ECO:0000256" key="2">
    <source>
        <dbReference type="ARBA" id="ARBA00006991"/>
    </source>
</evidence>
<keyword evidence="15" id="KW-1185">Reference proteome</keyword>
<dbReference type="PANTHER" id="PTHR24381:SF424">
    <property type="entry name" value="ZINC FINGER PROTEIN 432"/>
    <property type="match status" value="1"/>
</dbReference>
<evidence type="ECO:0000259" key="12">
    <source>
        <dbReference type="PROSITE" id="PS50157"/>
    </source>
</evidence>
<dbReference type="AlphaFoldDB" id="A0A2K5XCR1"/>